<comment type="caution">
    <text evidence="1">The sequence shown here is derived from an EMBL/GenBank/DDBJ whole genome shotgun (WGS) entry which is preliminary data.</text>
</comment>
<dbReference type="AlphaFoldDB" id="A0A0J9XJ82"/>
<dbReference type="Proteomes" id="UP000242525">
    <property type="component" value="Unassembled WGS sequence"/>
</dbReference>
<evidence type="ECO:0000313" key="2">
    <source>
        <dbReference type="Proteomes" id="UP000242525"/>
    </source>
</evidence>
<dbReference type="GO" id="GO:0032543">
    <property type="term" value="P:mitochondrial translation"/>
    <property type="evidence" value="ECO:0007669"/>
    <property type="project" value="InterPro"/>
</dbReference>
<keyword evidence="2" id="KW-1185">Reference proteome</keyword>
<dbReference type="EMBL" id="CCBN010000021">
    <property type="protein sequence ID" value="CDO57371.1"/>
    <property type="molecule type" value="Genomic_DNA"/>
</dbReference>
<dbReference type="STRING" id="1173061.A0A0J9XJ82"/>
<accession>A0A0J9XJ82</accession>
<dbReference type="OrthoDB" id="2210at2759"/>
<keyword evidence="1" id="KW-0689">Ribosomal protein</keyword>
<dbReference type="PANTHER" id="PTHR28066:SF1">
    <property type="entry name" value="SMALL RIBOSOMAL SUBUNIT PROTEIN MS37"/>
    <property type="match status" value="1"/>
</dbReference>
<reference evidence="1" key="1">
    <citation type="submission" date="2014-03" db="EMBL/GenBank/DDBJ databases">
        <authorList>
            <person name="Casaregola S."/>
        </authorList>
    </citation>
    <scope>NUCLEOTIDE SEQUENCE [LARGE SCALE GENOMIC DNA]</scope>
    <source>
        <strain evidence="1">CLIB 918</strain>
    </source>
</reference>
<organism evidence="1 2">
    <name type="scientific">Geotrichum candidum</name>
    <name type="common">Oospora lactis</name>
    <name type="synonym">Dipodascus geotrichum</name>
    <dbReference type="NCBI Taxonomy" id="1173061"/>
    <lineage>
        <taxon>Eukaryota</taxon>
        <taxon>Fungi</taxon>
        <taxon>Dikarya</taxon>
        <taxon>Ascomycota</taxon>
        <taxon>Saccharomycotina</taxon>
        <taxon>Dipodascomycetes</taxon>
        <taxon>Dipodascales</taxon>
        <taxon>Dipodascaceae</taxon>
        <taxon>Geotrichum</taxon>
    </lineage>
</organism>
<protein>
    <submittedName>
        <fullName evidence="1">Similar to Saccharomyces cerevisiae YDL045W-A MRP10 Mitochondrial ribosomal protein of the small subunit</fullName>
    </submittedName>
</protein>
<name>A0A0J9XJ82_GEOCN</name>
<dbReference type="PANTHER" id="PTHR28066">
    <property type="entry name" value="37S RIBOSOMAL PROTEIN MRP10, MITOCHONDRIAL"/>
    <property type="match status" value="1"/>
</dbReference>
<sequence>MSVPQRQVRLPHLAKLRVKSALPKKTGGPCNVTLTNLLSCWASNAQGAPVCAGLEQELKACMATRTTQKAKKSTINYHAARLQNKINPPPHD</sequence>
<dbReference type="GO" id="GO:0005763">
    <property type="term" value="C:mitochondrial small ribosomal subunit"/>
    <property type="evidence" value="ECO:0007669"/>
    <property type="project" value="TreeGrafter"/>
</dbReference>
<dbReference type="InterPro" id="IPR017264">
    <property type="entry name" value="Ribosomal_mS37_fun"/>
</dbReference>
<gene>
    <name evidence="1" type="ORF">BN980_GECA21s00098g</name>
</gene>
<keyword evidence="1" id="KW-0687">Ribonucleoprotein</keyword>
<evidence type="ECO:0000313" key="1">
    <source>
        <dbReference type="EMBL" id="CDO57371.1"/>
    </source>
</evidence>
<proteinExistence type="predicted"/>
<dbReference type="GO" id="GO:0003735">
    <property type="term" value="F:structural constituent of ribosome"/>
    <property type="evidence" value="ECO:0007669"/>
    <property type="project" value="InterPro"/>
</dbReference>